<protein>
    <recommendedName>
        <fullName evidence="4">Haloacetate dehalogenase</fullName>
    </recommendedName>
</protein>
<feature type="compositionally biased region" description="Low complexity" evidence="1">
    <location>
        <begin position="1"/>
        <end position="23"/>
    </location>
</feature>
<dbReference type="EMBL" id="BAAAOS010000033">
    <property type="protein sequence ID" value="GAA1588678.1"/>
    <property type="molecule type" value="Genomic_DNA"/>
</dbReference>
<proteinExistence type="predicted"/>
<feature type="region of interest" description="Disordered" evidence="1">
    <location>
        <begin position="1"/>
        <end position="24"/>
    </location>
</feature>
<name>A0ABP4PRN8_9ACTN</name>
<comment type="caution">
    <text evidence="2">The sequence shown here is derived from an EMBL/GenBank/DDBJ whole genome shotgun (WGS) entry which is preliminary data.</text>
</comment>
<accession>A0ABP4PRN8</accession>
<dbReference type="SUPFAM" id="SSF53474">
    <property type="entry name" value="alpha/beta-Hydrolases"/>
    <property type="match status" value="1"/>
</dbReference>
<sequence length="199" mass="22125">MPSATSSTPSPATTAARTSPTRTALDHPEAVTKLVVMDSVPLVEALERCDDRFAARWWHWWFFAQTAKPAERVICADPETWYEAWAGNSPDALGPENHADFLAAIRDPATVHAMVEDYRAGLGVDRRNDEADRAAGRQIICPTMVLWSTKDDMEDIYGDPAAVWTPWCREQLVGSGIDSPHHVAENAPAELVQRLREFL</sequence>
<keyword evidence="3" id="KW-1185">Reference proteome</keyword>
<evidence type="ECO:0008006" key="4">
    <source>
        <dbReference type="Google" id="ProtNLM"/>
    </source>
</evidence>
<dbReference type="Proteomes" id="UP001500393">
    <property type="component" value="Unassembled WGS sequence"/>
</dbReference>
<evidence type="ECO:0000313" key="2">
    <source>
        <dbReference type="EMBL" id="GAA1588678.1"/>
    </source>
</evidence>
<dbReference type="Gene3D" id="3.40.50.1820">
    <property type="entry name" value="alpha/beta hydrolase"/>
    <property type="match status" value="1"/>
</dbReference>
<organism evidence="2 3">
    <name type="scientific">Kribbella sancticallisti</name>
    <dbReference type="NCBI Taxonomy" id="460087"/>
    <lineage>
        <taxon>Bacteria</taxon>
        <taxon>Bacillati</taxon>
        <taxon>Actinomycetota</taxon>
        <taxon>Actinomycetes</taxon>
        <taxon>Propionibacteriales</taxon>
        <taxon>Kribbellaceae</taxon>
        <taxon>Kribbella</taxon>
    </lineage>
</organism>
<reference evidence="3" key="1">
    <citation type="journal article" date="2019" name="Int. J. Syst. Evol. Microbiol.">
        <title>The Global Catalogue of Microorganisms (GCM) 10K type strain sequencing project: providing services to taxonomists for standard genome sequencing and annotation.</title>
        <authorList>
            <consortium name="The Broad Institute Genomics Platform"/>
            <consortium name="The Broad Institute Genome Sequencing Center for Infectious Disease"/>
            <person name="Wu L."/>
            <person name="Ma J."/>
        </authorList>
    </citation>
    <scope>NUCLEOTIDE SEQUENCE [LARGE SCALE GENOMIC DNA]</scope>
    <source>
        <strain evidence="3">JCM 14969</strain>
    </source>
</reference>
<gene>
    <name evidence="2" type="ORF">GCM10009789_47800</name>
</gene>
<dbReference type="InterPro" id="IPR029058">
    <property type="entry name" value="AB_hydrolase_fold"/>
</dbReference>
<evidence type="ECO:0000256" key="1">
    <source>
        <dbReference type="SAM" id="MobiDB-lite"/>
    </source>
</evidence>
<evidence type="ECO:0000313" key="3">
    <source>
        <dbReference type="Proteomes" id="UP001500393"/>
    </source>
</evidence>